<evidence type="ECO:0000313" key="3">
    <source>
        <dbReference type="Proteomes" id="UP001189757"/>
    </source>
</evidence>
<feature type="domain" description="NIPSNAP" evidence="1">
    <location>
        <begin position="28"/>
        <end position="118"/>
    </location>
</feature>
<gene>
    <name evidence="2" type="ORF">LMG18101_05062</name>
</gene>
<evidence type="ECO:0000259" key="1">
    <source>
        <dbReference type="Pfam" id="PF07978"/>
    </source>
</evidence>
<sequence length="259" mass="29277">MDISWVHSPKQRSNMNASIQDRQLEVIELRQYTLRPNKRDALIDLFDRELVEPQEAVGMTIMGQFRDLDHPDLFVWLRGFESMQTRLSGLQAFYGGATWQAHAEAANATMLDSDNVLLLRPAWEGAHLPTDVMHRASRDAVAIPPGFVDITVFYLEAPASTELLAFCRERMTYVLNVGGAGAQGWYTTEPRENNFPRLPVRASEHVLVGVAVFPDLARFEAFGRSNLWAREIAPQLAQWPIRSTETHRLLPTARSAIHA</sequence>
<evidence type="ECO:0000313" key="2">
    <source>
        <dbReference type="EMBL" id="CAJ0822546.1"/>
    </source>
</evidence>
<dbReference type="Gene3D" id="3.30.70.100">
    <property type="match status" value="1"/>
</dbReference>
<dbReference type="Pfam" id="PF07978">
    <property type="entry name" value="NIPSNAP"/>
    <property type="match status" value="1"/>
</dbReference>
<dbReference type="InterPro" id="IPR012577">
    <property type="entry name" value="NIPSNAP"/>
</dbReference>
<dbReference type="EMBL" id="CATZLL010000023">
    <property type="protein sequence ID" value="CAJ0822546.1"/>
    <property type="molecule type" value="Genomic_DNA"/>
</dbReference>
<reference evidence="2 3" key="1">
    <citation type="submission" date="2023-07" db="EMBL/GenBank/DDBJ databases">
        <authorList>
            <person name="Peeters C."/>
        </authorList>
    </citation>
    <scope>NUCLEOTIDE SEQUENCE [LARGE SCALE GENOMIC DNA]</scope>
    <source>
        <strain evidence="2 3">LMG 18101</strain>
    </source>
</reference>
<organism evidence="2 3">
    <name type="scientific">Ralstonia flaminis</name>
    <dbReference type="NCBI Taxonomy" id="3058597"/>
    <lineage>
        <taxon>Bacteria</taxon>
        <taxon>Pseudomonadati</taxon>
        <taxon>Pseudomonadota</taxon>
        <taxon>Betaproteobacteria</taxon>
        <taxon>Burkholderiales</taxon>
        <taxon>Burkholderiaceae</taxon>
        <taxon>Ralstonia</taxon>
    </lineage>
</organism>
<dbReference type="Proteomes" id="UP001189757">
    <property type="component" value="Unassembled WGS sequence"/>
</dbReference>
<proteinExistence type="predicted"/>
<keyword evidence="3" id="KW-1185">Reference proteome</keyword>
<dbReference type="SUPFAM" id="SSF54909">
    <property type="entry name" value="Dimeric alpha+beta barrel"/>
    <property type="match status" value="1"/>
</dbReference>
<accession>A0ABM9KDX9</accession>
<protein>
    <recommendedName>
        <fullName evidence="1">NIPSNAP domain-containing protein</fullName>
    </recommendedName>
</protein>
<name>A0ABM9KDX9_9RALS</name>
<dbReference type="InterPro" id="IPR011008">
    <property type="entry name" value="Dimeric_a/b-barrel"/>
</dbReference>
<comment type="caution">
    <text evidence="2">The sequence shown here is derived from an EMBL/GenBank/DDBJ whole genome shotgun (WGS) entry which is preliminary data.</text>
</comment>